<keyword evidence="1" id="KW-0456">Lyase</keyword>
<feature type="binding site" evidence="3">
    <location>
        <position position="46"/>
    </location>
    <ligand>
        <name>pyruvate</name>
        <dbReference type="ChEBI" id="CHEBI:15361"/>
    </ligand>
</feature>
<dbReference type="SUPFAM" id="SSF51569">
    <property type="entry name" value="Aldolase"/>
    <property type="match status" value="1"/>
</dbReference>
<evidence type="ECO:0000313" key="5">
    <source>
        <dbReference type="Proteomes" id="UP000009376"/>
    </source>
</evidence>
<protein>
    <submittedName>
        <fullName evidence="4">Dihydrodipicolinate synthetase</fullName>
    </submittedName>
</protein>
<dbReference type="AlphaFoldDB" id="D6GUS6"/>
<evidence type="ECO:0000256" key="3">
    <source>
        <dbReference type="PIRSR" id="PIRSR001365-2"/>
    </source>
</evidence>
<feature type="active site" description="Proton donor/acceptor" evidence="2">
    <location>
        <position position="132"/>
    </location>
</feature>
<accession>D6GUS6</accession>
<dbReference type="PANTHER" id="PTHR12128:SF66">
    <property type="entry name" value="4-HYDROXY-2-OXOGLUTARATE ALDOLASE, MITOCHONDRIAL"/>
    <property type="match status" value="1"/>
</dbReference>
<gene>
    <name evidence="4" type="ORF">BJBARM5_0222</name>
</gene>
<sequence length="291" mass="32101">MEIKGALAEILYAFDDNGDLDRDKLKNYIGFLLKNGISGLFVGGITAETMSCSKDDRIEWLKAVNDTAGGTPIRFQVNSSKKEDMLSEIKIAEKYADVISFSQPYPITLGNDEIISYFGELCKDTSKPVMLYNEPAVGKPIDIETLKVILNKNDNIRYYKDSTHNMIDLHSLLSAGREISVLAGSDGLIFDIINAGGKGVVSLVINPFPELVVKVVDTLLKNRIKEALELQSIILKVRTILKKGGLTGGYRYAMNLVGVDIGQPKFPYSKLNESIKTEMKSQLTSLGLIQK</sequence>
<reference evidence="4 5" key="1">
    <citation type="journal article" date="2010" name="Proc. Natl. Acad. Sci. U.S.A.">
        <title>Enigmatic, ultrasmall, uncultivated Archaea.</title>
        <authorList>
            <person name="Baker B.J."/>
            <person name="Comolli L.R."/>
            <person name="Dick G.J."/>
            <person name="Hauser L.J."/>
            <person name="Hyatt D."/>
            <person name="Dill B.D."/>
            <person name="Land M.L."/>
            <person name="Verberkmoes N.C."/>
            <person name="Hettich R.L."/>
            <person name="Banfield J.F."/>
        </authorList>
    </citation>
    <scope>NUCLEOTIDE SEQUENCE [LARGE SCALE GENOMIC DNA]</scope>
</reference>
<dbReference type="Gene3D" id="3.20.20.70">
    <property type="entry name" value="Aldolase class I"/>
    <property type="match status" value="1"/>
</dbReference>
<dbReference type="PIRSF" id="PIRSF001365">
    <property type="entry name" value="DHDPS"/>
    <property type="match status" value="1"/>
</dbReference>
<dbReference type="Pfam" id="PF00701">
    <property type="entry name" value="DHDPS"/>
    <property type="match status" value="1"/>
</dbReference>
<name>D6GUS6_PARA5</name>
<dbReference type="GO" id="GO:0008675">
    <property type="term" value="F:2-dehydro-3-deoxy-phosphogluconate aldolase activity"/>
    <property type="evidence" value="ECO:0007669"/>
    <property type="project" value="UniProtKB-ARBA"/>
</dbReference>
<feature type="active site" description="Schiff-base intermediate with substrate" evidence="2">
    <location>
        <position position="160"/>
    </location>
</feature>
<evidence type="ECO:0000256" key="1">
    <source>
        <dbReference type="ARBA" id="ARBA00023239"/>
    </source>
</evidence>
<dbReference type="Proteomes" id="UP000009376">
    <property type="component" value="Unassembled WGS sequence"/>
</dbReference>
<dbReference type="SMART" id="SM01130">
    <property type="entry name" value="DHDPS"/>
    <property type="match status" value="1"/>
</dbReference>
<evidence type="ECO:0000313" key="4">
    <source>
        <dbReference type="EMBL" id="EFD93066.1"/>
    </source>
</evidence>
<evidence type="ECO:0000256" key="2">
    <source>
        <dbReference type="PIRSR" id="PIRSR001365-1"/>
    </source>
</evidence>
<dbReference type="InterPro" id="IPR013785">
    <property type="entry name" value="Aldolase_TIM"/>
</dbReference>
<dbReference type="CDD" id="cd00408">
    <property type="entry name" value="DHDPS-like"/>
    <property type="match status" value="1"/>
</dbReference>
<proteinExistence type="predicted"/>
<organism evidence="4 5">
    <name type="scientific">Candidatus Parvarchaeum acidophilus ARMAN-5</name>
    <dbReference type="NCBI Taxonomy" id="662762"/>
    <lineage>
        <taxon>Archaea</taxon>
        <taxon>Candidatus Parvarchaeota</taxon>
        <taxon>Candidatus Parvarchaeum</taxon>
    </lineage>
</organism>
<dbReference type="GO" id="GO:0008840">
    <property type="term" value="F:4-hydroxy-tetrahydrodipicolinate synthase activity"/>
    <property type="evidence" value="ECO:0007669"/>
    <property type="project" value="TreeGrafter"/>
</dbReference>
<dbReference type="PANTHER" id="PTHR12128">
    <property type="entry name" value="DIHYDRODIPICOLINATE SYNTHASE"/>
    <property type="match status" value="1"/>
</dbReference>
<dbReference type="InterPro" id="IPR002220">
    <property type="entry name" value="DapA-like"/>
</dbReference>
<feature type="binding site" evidence="3">
    <location>
        <position position="201"/>
    </location>
    <ligand>
        <name>pyruvate</name>
        <dbReference type="ChEBI" id="CHEBI:15361"/>
    </ligand>
</feature>
<dbReference type="EMBL" id="GG745547">
    <property type="protein sequence ID" value="EFD93066.1"/>
    <property type="molecule type" value="Genomic_DNA"/>
</dbReference>